<dbReference type="Proteomes" id="UP000289323">
    <property type="component" value="Unassembled WGS sequence"/>
</dbReference>
<dbReference type="PROSITE" id="PS00509">
    <property type="entry name" value="RAS_GTPASE_ACTIV_1"/>
    <property type="match status" value="1"/>
</dbReference>
<dbReference type="EMBL" id="OUUZ01000019">
    <property type="protein sequence ID" value="SPQ27400.1"/>
    <property type="molecule type" value="Genomic_DNA"/>
</dbReference>
<dbReference type="InterPro" id="IPR008936">
    <property type="entry name" value="Rho_GTPase_activation_prot"/>
</dbReference>
<dbReference type="InterPro" id="IPR036865">
    <property type="entry name" value="CRAL-TRIO_dom_sf"/>
</dbReference>
<dbReference type="InterPro" id="IPR001251">
    <property type="entry name" value="CRAL-TRIO_dom"/>
</dbReference>
<evidence type="ECO:0000256" key="2">
    <source>
        <dbReference type="ARBA" id="ARBA00022553"/>
    </source>
</evidence>
<evidence type="ECO:0000259" key="4">
    <source>
        <dbReference type="PROSITE" id="PS50018"/>
    </source>
</evidence>
<dbReference type="InterPro" id="IPR011993">
    <property type="entry name" value="PH-like_dom_sf"/>
</dbReference>
<reference evidence="5 6" key="1">
    <citation type="submission" date="2018-04" db="EMBL/GenBank/DDBJ databases">
        <authorList>
            <person name="Huttner S."/>
            <person name="Dainat J."/>
        </authorList>
    </citation>
    <scope>NUCLEOTIDE SEQUENCE [LARGE SCALE GENOMIC DNA]</scope>
</reference>
<protein>
    <submittedName>
        <fullName evidence="5">C46649a3-c565-490e-a486-182ae822ce47</fullName>
    </submittedName>
</protein>
<dbReference type="GO" id="GO:0005096">
    <property type="term" value="F:GTPase activator activity"/>
    <property type="evidence" value="ECO:0007669"/>
    <property type="project" value="UniProtKB-KW"/>
</dbReference>
<evidence type="ECO:0000313" key="5">
    <source>
        <dbReference type="EMBL" id="SPQ27400.1"/>
    </source>
</evidence>
<dbReference type="PANTHER" id="PTHR10194">
    <property type="entry name" value="RAS GTPASE-ACTIVATING PROTEINS"/>
    <property type="match status" value="1"/>
</dbReference>
<dbReference type="Pfam" id="PF21877">
    <property type="entry name" value="PH_NF1"/>
    <property type="match status" value="1"/>
</dbReference>
<dbReference type="SUPFAM" id="SSF48350">
    <property type="entry name" value="GTPase activation domain, GAP"/>
    <property type="match status" value="1"/>
</dbReference>
<dbReference type="Gene3D" id="2.30.29.30">
    <property type="entry name" value="Pleckstrin-homology domain (PH domain)/Phosphotyrosine-binding domain (PTB)"/>
    <property type="match status" value="1"/>
</dbReference>
<keyword evidence="1" id="KW-0343">GTPase activation</keyword>
<dbReference type="InterPro" id="IPR023152">
    <property type="entry name" value="RasGAP_CS"/>
</dbReference>
<feature type="domain" description="Ras-GAP" evidence="4">
    <location>
        <begin position="1246"/>
        <end position="1439"/>
    </location>
</feature>
<dbReference type="InterPro" id="IPR016024">
    <property type="entry name" value="ARM-type_fold"/>
</dbReference>
<dbReference type="InterPro" id="IPR039360">
    <property type="entry name" value="Ras_GTPase"/>
</dbReference>
<organism evidence="5 6">
    <name type="scientific">Thermothielavioides terrestris</name>
    <dbReference type="NCBI Taxonomy" id="2587410"/>
    <lineage>
        <taxon>Eukaryota</taxon>
        <taxon>Fungi</taxon>
        <taxon>Dikarya</taxon>
        <taxon>Ascomycota</taxon>
        <taxon>Pezizomycotina</taxon>
        <taxon>Sordariomycetes</taxon>
        <taxon>Sordariomycetidae</taxon>
        <taxon>Sordariales</taxon>
        <taxon>Chaetomiaceae</taxon>
        <taxon>Thermothielavioides</taxon>
    </lineage>
</organism>
<evidence type="ECO:0000256" key="1">
    <source>
        <dbReference type="ARBA" id="ARBA00022468"/>
    </source>
</evidence>
<dbReference type="SMART" id="SM00323">
    <property type="entry name" value="RasGAP"/>
    <property type="match status" value="1"/>
</dbReference>
<feature type="compositionally biased region" description="Low complexity" evidence="3">
    <location>
        <begin position="107"/>
        <end position="122"/>
    </location>
</feature>
<name>A0A446BY50_9PEZI</name>
<dbReference type="CDD" id="cd05392">
    <property type="entry name" value="RasGAP_Neurofibromin_like"/>
    <property type="match status" value="1"/>
</dbReference>
<evidence type="ECO:0000256" key="3">
    <source>
        <dbReference type="SAM" id="MobiDB-lite"/>
    </source>
</evidence>
<accession>A0A446BY50</accession>
<dbReference type="Gene3D" id="1.10.506.10">
    <property type="entry name" value="GTPase Activation - p120gap, domain 1"/>
    <property type="match status" value="2"/>
</dbReference>
<dbReference type="PROSITE" id="PS50018">
    <property type="entry name" value="RAS_GTPASE_ACTIV_2"/>
    <property type="match status" value="1"/>
</dbReference>
<dbReference type="PANTHER" id="PTHR10194:SF142">
    <property type="entry name" value="NEUROFIBROMIN"/>
    <property type="match status" value="1"/>
</dbReference>
<dbReference type="InterPro" id="IPR001936">
    <property type="entry name" value="RasGAP_dom"/>
</dbReference>
<feature type="compositionally biased region" description="Low complexity" evidence="3">
    <location>
        <begin position="172"/>
        <end position="196"/>
    </location>
</feature>
<sequence length="2645" mass="292058">MKGDAGLVGCLVDRLTTRLPHRTGTPTQDLSQDDIVSITRATLVKISASSIGLILDALLSLLEDLIRPYKSVLSHPPHVLLSELYVLELIADCCASNWHRPKGPGDGAASSPAPDPPLSSSRRAAFYPPEALSEVQLARIFEVVKVLFEPIPDGYMLPAKTILDDASARHATTSSPEEPSRTPVSSSSSEPPETRSLLQAHAAAIEAHVKLIVEFVTASTWPAAFDYFRNVMYSARTTVSAQGAPNAAAAAIAAEEERAALVMMRTVSFFWVDSQKLSLVIQEFCSSFLHFRKTFQNTIAIVVPQLITSWIDRHPTEFVQLHSVHSPKRRENAPDTLFDMTLTIGDNGRRKLLYPMQMTLLFLQPDVFEVASNLRDSKAAGMAKKVQFLDGLRKSLRNRNEQAAYCLVLLLRVARHFDGESDSALVSYAMDVQDEVRDAVFRRFAPGAEILAYEQDIMTAAFVSLAHLNFEHCLESLATACLSPSAPHSFKTAVIQGCAHFARLGNSRYQPLFTAASAFVQAQLQTVSELLAEGYIEEQTAQRKAVESAPSVNMVCNILNFLDASPMTLFEGPPTDRTERDRFYEENLEALISCIVAANESVRRLATGVAKRLFAKEQLLTTLRLSKGLGSKAFKTRFWRLTSLILISICDRARLPCTADELRSINGYLESRLLLLTSIPELGQTSDDIPERTAASSKLETLFLVSLCSADMEACQMVTSCISTFLDECRLIDTAPATAKSSLTLLRNGEIFGEIASRDFRFTGIVAFQKRIRALLRRMQYPSTGILDAWELVFDRWLHLSKDISQTNGDGILERTVAEWRNYSGFLASLGGICTAEQAVNLEEPAISGLRWIDRLSSGIHEEPLLTRYLRLSVQQLACANVRVRETMRDVLSTEVPPSLFQPLFKALEAELDVLFTGALEPSFKGQDNDIIFAEQSSSLLKALLERLDTPSDLGAASSLHLGGLCLNFARFLDGVTDSPSSLRVKIKVCQLVEAVTKRKEQLNLRDDVRIRNQLLEYIFSWIARPRSPRSDGAAAHAASGARQDEMARVQRDLDRACLRSLATLTFRLPLQPGDGQTDAGTSELKSQMFHQYFNRFLSLLNMDSGGSDLGRLGESLPHHHGYHGHHHFGTGGSMTSASVAAGGAGGGYGPASEASTADLAITILSNLLSANIDVGLKHSLSIGYHENPDIRTAFVRVLHNILVQGTEFNNLSDAAVNEKYDELLELLTSDTSLAAAMSAVCPCHEVDELTVSLLNIFEPRGLIFVLLEALIKQEIEETENESELLRRTCVATKMLSIYAKWKGVNYLKDTLQNVVERLMMTSKDLSLELDPARVSSPEELQTNAEHLQIVTRVFIENICGSAAAMPASFRKICNIISESVVERFPEAKYTAVGAFIFLRFFCPAIVAPEVEGLVSTPPSKEMRRGLLLIAKVIQNLANNVLFGAKEPYMFPLIDFLTNNIYKVTTFLRESSVPTTAVEQPVKGESFDFGSCVALHRFLYEHWDHVRQRLASKERRDFVRSPAESTRSRSPVLEPLRNLIMNLGPPPLAVTWNRPQISANTPPLYSRFQDFMLRNAFRSTESFLTARAVYDGGESKDGLSIICIILRNIDGESIDYDTLLYCYLKLASRLWHRPFGLLIDATCYNGQNEPKDEFLHKLELLTPTELSKQLTRIYIYNMNSAAKKCFRRILRVSTKNETGVFSPANVEYHLIGSLQELQAHFHLTHLHLPKETISVVTDTRYVFQPIIRLSKSKGKIDVVIKVGSQYVQVTTTKKQEIPGFRLSTTVNDIFRLGDVDEAPTSIQTEDDSAFGLRADNGKIVMYFTSPKKLDVLQAIRAAKAKYAKDTRATKSFERLIRPQDVPGTLLNLALTNLATPDPALRLSSYNLLSALCKAFKFTAASDLMSAKDISVPLDPSQFIIKISKSLAQTEPQLTADFLNEFFVGWDSFLDEQKPLSLAYMAPWIPGLRASLLAGEPESDKGREKIAALFRKLIDVALSDPTLTFALEQSVWPVIYQDEVLLDILLDEIVKTALSLGFEDDQTETLTSIARAIGTITLRGKIISRLRKALNRSSLRPTKYLPDNAVWNEICVLLQFCLALSFDSGVQAQLYLPEIFHIVSMLANTGMPDVRVVVHRLLINSIHSACTSFALDENRLNKLRATLEMLSDPKNEIFVNSINFMRDGASISTNQEAAPTLAATENLATILFETCSIAAPSVDVANAWRSRWMSLVASTAFQNNPAIQPRAFTVMGCLAREEVDDDLLYQVLVALRNSVGRFAEDNNSDMLVAIVTSLSKMMAKLPSASRYGLQLFWLAMSLLRLVPPNLFNCTALFLEAVLTNISITGDMRNGGDRMVPYLLQGRSQLEEAALPLDEAYGIHFNSENFHYAACACLVRGLTDSVTRPTALRVLCTFLEMTTPKKSSDSNATAGAAAVAERDIRDLVTSPYMSLILARTTSADELREHLWAAGINVSPAGLLDPGALRAEQDLAQLKDKDLLLNTAIELVDFQYLDDAVQNRSLQWLNRIALGRPAVVMHLCAPIIALLDDILLHCQSPATLEAAHTLLQTMTANPKFAGALDNAGAGAGASASSSSSAAAALNDLLEDMGFGGLWRSCSFNLAGGPGLEHQPDRACYALTEKLIELIII</sequence>
<evidence type="ECO:0000313" key="6">
    <source>
        <dbReference type="Proteomes" id="UP000289323"/>
    </source>
</evidence>
<dbReference type="InterPro" id="IPR054071">
    <property type="entry name" value="PH_NF1"/>
</dbReference>
<dbReference type="Pfam" id="PF13716">
    <property type="entry name" value="CRAL_TRIO_2"/>
    <property type="match status" value="1"/>
</dbReference>
<proteinExistence type="predicted"/>
<dbReference type="SUPFAM" id="SSF48371">
    <property type="entry name" value="ARM repeat"/>
    <property type="match status" value="1"/>
</dbReference>
<keyword evidence="2" id="KW-0597">Phosphoprotein</keyword>
<dbReference type="Gene3D" id="3.40.525.10">
    <property type="entry name" value="CRAL-TRIO lipid binding domain"/>
    <property type="match status" value="1"/>
</dbReference>
<gene>
    <name evidence="5" type="ORF">TT172_LOCUS9819</name>
</gene>
<feature type="region of interest" description="Disordered" evidence="3">
    <location>
        <begin position="103"/>
        <end position="122"/>
    </location>
</feature>
<dbReference type="GO" id="GO:0007165">
    <property type="term" value="P:signal transduction"/>
    <property type="evidence" value="ECO:0007669"/>
    <property type="project" value="UniProtKB-ARBA"/>
</dbReference>
<feature type="region of interest" description="Disordered" evidence="3">
    <location>
        <begin position="167"/>
        <end position="196"/>
    </location>
</feature>
<dbReference type="Pfam" id="PF00616">
    <property type="entry name" value="RasGAP"/>
    <property type="match status" value="1"/>
</dbReference>